<name>A0A0D0ALD2_9AGAM</name>
<dbReference type="InParanoid" id="A0A0D0ALD2"/>
<keyword evidence="2" id="KW-1185">Reference proteome</keyword>
<reference evidence="1 2" key="1">
    <citation type="submission" date="2014-04" db="EMBL/GenBank/DDBJ databases">
        <authorList>
            <consortium name="DOE Joint Genome Institute"/>
            <person name="Kuo A."/>
            <person name="Ruytinx J."/>
            <person name="Rineau F."/>
            <person name="Colpaert J."/>
            <person name="Kohler A."/>
            <person name="Nagy L.G."/>
            <person name="Floudas D."/>
            <person name="Copeland A."/>
            <person name="Barry K.W."/>
            <person name="Cichocki N."/>
            <person name="Veneault-Fourrey C."/>
            <person name="LaButti K."/>
            <person name="Lindquist E.A."/>
            <person name="Lipzen A."/>
            <person name="Lundell T."/>
            <person name="Morin E."/>
            <person name="Murat C."/>
            <person name="Sun H."/>
            <person name="Tunlid A."/>
            <person name="Henrissat B."/>
            <person name="Grigoriev I.V."/>
            <person name="Hibbett D.S."/>
            <person name="Martin F."/>
            <person name="Nordberg H.P."/>
            <person name="Cantor M.N."/>
            <person name="Hua S.X."/>
        </authorList>
    </citation>
    <scope>NUCLEOTIDE SEQUENCE [LARGE SCALE GENOMIC DNA]</scope>
    <source>
        <strain evidence="1 2">UH-Slu-Lm8-n1</strain>
    </source>
</reference>
<dbReference type="HOGENOM" id="CLU_1846431_0_0_1"/>
<dbReference type="AlphaFoldDB" id="A0A0D0ALD2"/>
<protein>
    <submittedName>
        <fullName evidence="1">Uncharacterized protein</fullName>
    </submittedName>
</protein>
<evidence type="ECO:0000313" key="2">
    <source>
        <dbReference type="Proteomes" id="UP000054485"/>
    </source>
</evidence>
<gene>
    <name evidence="1" type="ORF">CY34DRAFT_812445</name>
</gene>
<sequence length="139" mass="15974">MDNNSATQNSSRRVHRWRILFNFALQGLPLPVTSDEPIHLHLPQFYHSFPIPNSRDAIITGFEHTMVGRSQLKLLSDSVHLKSIGYAAENCTGYQPFILVFFYLDSDVRDHIVSTNSWPSSVDQLRSDFQPDRRSSTRL</sequence>
<evidence type="ECO:0000313" key="1">
    <source>
        <dbReference type="EMBL" id="KIK35067.1"/>
    </source>
</evidence>
<dbReference type="Proteomes" id="UP000054485">
    <property type="component" value="Unassembled WGS sequence"/>
</dbReference>
<dbReference type="EMBL" id="KN835666">
    <property type="protein sequence ID" value="KIK35067.1"/>
    <property type="molecule type" value="Genomic_DNA"/>
</dbReference>
<reference evidence="2" key="2">
    <citation type="submission" date="2015-01" db="EMBL/GenBank/DDBJ databases">
        <title>Evolutionary Origins and Diversification of the Mycorrhizal Mutualists.</title>
        <authorList>
            <consortium name="DOE Joint Genome Institute"/>
            <consortium name="Mycorrhizal Genomics Consortium"/>
            <person name="Kohler A."/>
            <person name="Kuo A."/>
            <person name="Nagy L.G."/>
            <person name="Floudas D."/>
            <person name="Copeland A."/>
            <person name="Barry K.W."/>
            <person name="Cichocki N."/>
            <person name="Veneault-Fourrey C."/>
            <person name="LaButti K."/>
            <person name="Lindquist E.A."/>
            <person name="Lipzen A."/>
            <person name="Lundell T."/>
            <person name="Morin E."/>
            <person name="Murat C."/>
            <person name="Riley R."/>
            <person name="Ohm R."/>
            <person name="Sun H."/>
            <person name="Tunlid A."/>
            <person name="Henrissat B."/>
            <person name="Grigoriev I.V."/>
            <person name="Hibbett D.S."/>
            <person name="Martin F."/>
        </authorList>
    </citation>
    <scope>NUCLEOTIDE SEQUENCE [LARGE SCALE GENOMIC DNA]</scope>
    <source>
        <strain evidence="2">UH-Slu-Lm8-n1</strain>
    </source>
</reference>
<proteinExistence type="predicted"/>
<accession>A0A0D0ALD2</accession>
<organism evidence="1 2">
    <name type="scientific">Suillus luteus UH-Slu-Lm8-n1</name>
    <dbReference type="NCBI Taxonomy" id="930992"/>
    <lineage>
        <taxon>Eukaryota</taxon>
        <taxon>Fungi</taxon>
        <taxon>Dikarya</taxon>
        <taxon>Basidiomycota</taxon>
        <taxon>Agaricomycotina</taxon>
        <taxon>Agaricomycetes</taxon>
        <taxon>Agaricomycetidae</taxon>
        <taxon>Boletales</taxon>
        <taxon>Suillineae</taxon>
        <taxon>Suillaceae</taxon>
        <taxon>Suillus</taxon>
    </lineage>
</organism>